<comment type="caution">
    <text evidence="3">The sequence shown here is derived from an EMBL/GenBank/DDBJ whole genome shotgun (WGS) entry which is preliminary data.</text>
</comment>
<reference evidence="3 4" key="1">
    <citation type="submission" date="2015-04" db="EMBL/GenBank/DDBJ databases">
        <title>Whole genome shotgun sequence of Flavihumibacter petaseus NBRC 106054.</title>
        <authorList>
            <person name="Miyazawa S."/>
            <person name="Hosoyama A."/>
            <person name="Hashimoto M."/>
            <person name="Noguchi M."/>
            <person name="Tsuchikane K."/>
            <person name="Ohji S."/>
            <person name="Yamazoe A."/>
            <person name="Ichikawa N."/>
            <person name="Kimura A."/>
            <person name="Fujita N."/>
        </authorList>
    </citation>
    <scope>NUCLEOTIDE SEQUENCE [LARGE SCALE GENOMIC DNA]</scope>
    <source>
        <strain evidence="3 4">NBRC 106054</strain>
    </source>
</reference>
<protein>
    <submittedName>
        <fullName evidence="3">Uncharacterized protein</fullName>
    </submittedName>
</protein>
<sequence length="191" mass="22056">MIKPLLTVALTALVLQQIAAQEPELPTQRDPLKNQTISPYANPRINPTKNFKINPKNNWNINPGMNDGINPEKNKMINPKFNKDFSPLSNHSINPMYTFSLHPLSNDNWKGYYMFNKDNKMSGYLVIANQFVILDFDEKGTWKGYLVKTSSNTYNYFNLQDEWTRTFFCEDSMVGFNSFDSAGEWTGEYAK</sequence>
<evidence type="ECO:0000256" key="1">
    <source>
        <dbReference type="SAM" id="MobiDB-lite"/>
    </source>
</evidence>
<dbReference type="AlphaFoldDB" id="A0A0E9MZX5"/>
<evidence type="ECO:0000256" key="2">
    <source>
        <dbReference type="SAM" id="SignalP"/>
    </source>
</evidence>
<evidence type="ECO:0000313" key="4">
    <source>
        <dbReference type="Proteomes" id="UP000033121"/>
    </source>
</evidence>
<keyword evidence="4" id="KW-1185">Reference proteome</keyword>
<dbReference type="EMBL" id="BBWV01000002">
    <property type="protein sequence ID" value="GAO42926.1"/>
    <property type="molecule type" value="Genomic_DNA"/>
</dbReference>
<keyword evidence="2" id="KW-0732">Signal</keyword>
<dbReference type="Proteomes" id="UP000033121">
    <property type="component" value="Unassembled WGS sequence"/>
</dbReference>
<name>A0A0E9MZX5_9BACT</name>
<accession>A0A0E9MZX5</accession>
<feature type="chain" id="PRO_5002430071" evidence="2">
    <location>
        <begin position="20"/>
        <end position="191"/>
    </location>
</feature>
<feature type="signal peptide" evidence="2">
    <location>
        <begin position="1"/>
        <end position="19"/>
    </location>
</feature>
<proteinExistence type="predicted"/>
<evidence type="ECO:0000313" key="3">
    <source>
        <dbReference type="EMBL" id="GAO42926.1"/>
    </source>
</evidence>
<dbReference type="OrthoDB" id="662960at2"/>
<organism evidence="3 4">
    <name type="scientific">Flavihumibacter petaseus NBRC 106054</name>
    <dbReference type="NCBI Taxonomy" id="1220578"/>
    <lineage>
        <taxon>Bacteria</taxon>
        <taxon>Pseudomonadati</taxon>
        <taxon>Bacteroidota</taxon>
        <taxon>Chitinophagia</taxon>
        <taxon>Chitinophagales</taxon>
        <taxon>Chitinophagaceae</taxon>
        <taxon>Flavihumibacter</taxon>
    </lineage>
</organism>
<dbReference type="RefSeq" id="WP_052955690.1">
    <property type="nucleotide sequence ID" value="NZ_BBWV01000002.1"/>
</dbReference>
<gene>
    <name evidence="3" type="ORF">FPE01S_02_00310</name>
</gene>
<feature type="region of interest" description="Disordered" evidence="1">
    <location>
        <begin position="25"/>
        <end position="49"/>
    </location>
</feature>